<gene>
    <name evidence="1" type="ORF">RDB_LOCUS100187</name>
</gene>
<protein>
    <submittedName>
        <fullName evidence="1">Uncharacterized protein</fullName>
    </submittedName>
</protein>
<accession>A0A8H3CJC6</accession>
<reference evidence="1" key="1">
    <citation type="submission" date="2021-01" db="EMBL/GenBank/DDBJ databases">
        <authorList>
            <person name="Kaushik A."/>
        </authorList>
    </citation>
    <scope>NUCLEOTIDE SEQUENCE</scope>
    <source>
        <strain evidence="1">AG3-1AP</strain>
    </source>
</reference>
<proteinExistence type="predicted"/>
<name>A0A8H3CJC6_9AGAM</name>
<dbReference type="EMBL" id="CAJMWV010003437">
    <property type="protein sequence ID" value="CAE6482011.1"/>
    <property type="molecule type" value="Genomic_DNA"/>
</dbReference>
<evidence type="ECO:0000313" key="1">
    <source>
        <dbReference type="EMBL" id="CAE6482011.1"/>
    </source>
</evidence>
<organism evidence="1 2">
    <name type="scientific">Rhizoctonia solani</name>
    <dbReference type="NCBI Taxonomy" id="456999"/>
    <lineage>
        <taxon>Eukaryota</taxon>
        <taxon>Fungi</taxon>
        <taxon>Dikarya</taxon>
        <taxon>Basidiomycota</taxon>
        <taxon>Agaricomycotina</taxon>
        <taxon>Agaricomycetes</taxon>
        <taxon>Cantharellales</taxon>
        <taxon>Ceratobasidiaceae</taxon>
        <taxon>Rhizoctonia</taxon>
    </lineage>
</organism>
<sequence length="149" mass="17072">SPLEKYFKLSPELSEALRSALELSPLMGEITEFVEKEVMCIEFASNTVEVGFVAFLDCRFMRADKTGKELSGQTTPLYSSKMMRRPRKCVIFASDLMSICSPMQTTMTKVAWFESMSVPDSWKFATDHQLQITVIVWVTFLNRKFSLNE</sequence>
<feature type="non-terminal residue" evidence="1">
    <location>
        <position position="1"/>
    </location>
</feature>
<dbReference type="Proteomes" id="UP000663831">
    <property type="component" value="Unassembled WGS sequence"/>
</dbReference>
<dbReference type="AlphaFoldDB" id="A0A8H3CJC6"/>
<comment type="caution">
    <text evidence="1">The sequence shown here is derived from an EMBL/GenBank/DDBJ whole genome shotgun (WGS) entry which is preliminary data.</text>
</comment>
<evidence type="ECO:0000313" key="2">
    <source>
        <dbReference type="Proteomes" id="UP000663831"/>
    </source>
</evidence>